<evidence type="ECO:0000313" key="2">
    <source>
        <dbReference type="EMBL" id="GLQ16294.1"/>
    </source>
</evidence>
<sequence>MAGEKQAIVVVHGMGEQRPMGMMRRIVDTLWTTDETVLNAGDRHIGPDGNKSWIVPDLKTGSHDLQRITTPPAKDGKRTDFYEFYYADVLDDAKLRNLWRWLLRIIMVKPEYVADRMVWPWSALCFLIVLIGLVAFGVVLLGLGTIFELQWWNLDGGSARLNVWEISFLGILNLGLMVWLGRLIPKLRWILRWPAYAVITLLVYHSLFGIGGVEVRSFVVGGTVLMTILTGMFFLPYLGDVAGYLGAHPDTVRRRHDVRERGLGLLRALHEDPTYDRVVIVAHSLGSVVAYDILHLLWEELGPTNENPPSERVRQALYEHDRFVRNHQSRYWNSLTVDAYQAVQANIAKAIRLSGAVENKHGEKSRSYWKITDFITFGSPLSHAQFLIARGVENFEKLKEERLFPVAPPRSYNEDFGVLYTPDKLEFNEEKYAGMPIPQSSAEWALKAPRAFAHHGAVFSTVKWTNMFDEHHPLMFWQGDVLGGPVKGYSLFGRGIKEHKVHITYSKFGLDRLRLITHTRYWSNTAISGVADHIVKFRKAVGLVSSKK</sequence>
<dbReference type="EMBL" id="BSNI01000001">
    <property type="protein sequence ID" value="GLQ16294.1"/>
    <property type="molecule type" value="Genomic_DNA"/>
</dbReference>
<comment type="caution">
    <text evidence="2">The sequence shown here is derived from an EMBL/GenBank/DDBJ whole genome shotgun (WGS) entry which is preliminary data.</text>
</comment>
<reference evidence="2" key="1">
    <citation type="journal article" date="2014" name="Int. J. Syst. Evol. Microbiol.">
        <title>Complete genome of a new Firmicutes species belonging to the dominant human colonic microbiota ('Ruminococcus bicirculans') reveals two chromosomes and a selective capacity to utilize plant glucans.</title>
        <authorList>
            <consortium name="NISC Comparative Sequencing Program"/>
            <person name="Wegmann U."/>
            <person name="Louis P."/>
            <person name="Goesmann A."/>
            <person name="Henrissat B."/>
            <person name="Duncan S.H."/>
            <person name="Flint H.J."/>
        </authorList>
    </citation>
    <scope>NUCLEOTIDE SEQUENCE</scope>
    <source>
        <strain evidence="2">NBRC 107169</strain>
    </source>
</reference>
<keyword evidence="1" id="KW-0812">Transmembrane</keyword>
<dbReference type="SUPFAM" id="SSF53474">
    <property type="entry name" value="alpha/beta-Hydrolases"/>
    <property type="match status" value="1"/>
</dbReference>
<evidence type="ECO:0000256" key="1">
    <source>
        <dbReference type="SAM" id="Phobius"/>
    </source>
</evidence>
<accession>A0ABQ5UM54</accession>
<feature type="transmembrane region" description="Helical" evidence="1">
    <location>
        <begin position="218"/>
        <end position="238"/>
    </location>
</feature>
<keyword evidence="1" id="KW-1133">Transmembrane helix</keyword>
<dbReference type="RefSeq" id="WP_284361853.1">
    <property type="nucleotide sequence ID" value="NZ_BSNI01000001.1"/>
</dbReference>
<proteinExistence type="predicted"/>
<organism evidence="2 3">
    <name type="scientific">Maritalea porphyrae</name>
    <dbReference type="NCBI Taxonomy" id="880732"/>
    <lineage>
        <taxon>Bacteria</taxon>
        <taxon>Pseudomonadati</taxon>
        <taxon>Pseudomonadota</taxon>
        <taxon>Alphaproteobacteria</taxon>
        <taxon>Hyphomicrobiales</taxon>
        <taxon>Devosiaceae</taxon>
        <taxon>Maritalea</taxon>
    </lineage>
</organism>
<dbReference type="Proteomes" id="UP001161405">
    <property type="component" value="Unassembled WGS sequence"/>
</dbReference>
<gene>
    <name evidence="2" type="ORF">GCM10007879_05430</name>
</gene>
<evidence type="ECO:0008006" key="4">
    <source>
        <dbReference type="Google" id="ProtNLM"/>
    </source>
</evidence>
<feature type="transmembrane region" description="Helical" evidence="1">
    <location>
        <begin position="118"/>
        <end position="143"/>
    </location>
</feature>
<feature type="transmembrane region" description="Helical" evidence="1">
    <location>
        <begin position="163"/>
        <end position="181"/>
    </location>
</feature>
<reference evidence="2" key="2">
    <citation type="submission" date="2023-01" db="EMBL/GenBank/DDBJ databases">
        <title>Draft genome sequence of Maritalea porphyrae strain NBRC 107169.</title>
        <authorList>
            <person name="Sun Q."/>
            <person name="Mori K."/>
        </authorList>
    </citation>
    <scope>NUCLEOTIDE SEQUENCE</scope>
    <source>
        <strain evidence="2">NBRC 107169</strain>
    </source>
</reference>
<evidence type="ECO:0000313" key="3">
    <source>
        <dbReference type="Proteomes" id="UP001161405"/>
    </source>
</evidence>
<keyword evidence="3" id="KW-1185">Reference proteome</keyword>
<dbReference type="InterPro" id="IPR029058">
    <property type="entry name" value="AB_hydrolase_fold"/>
</dbReference>
<name>A0ABQ5UM54_9HYPH</name>
<feature type="transmembrane region" description="Helical" evidence="1">
    <location>
        <begin position="193"/>
        <end position="212"/>
    </location>
</feature>
<keyword evidence="1" id="KW-0472">Membrane</keyword>
<protein>
    <recommendedName>
        <fullName evidence="4">Alpha/beta hydrolase</fullName>
    </recommendedName>
</protein>